<feature type="non-terminal residue" evidence="2">
    <location>
        <position position="64"/>
    </location>
</feature>
<proteinExistence type="predicted"/>
<keyword evidence="3" id="KW-1185">Reference proteome</keyword>
<evidence type="ECO:0000256" key="1">
    <source>
        <dbReference type="SAM" id="MobiDB-lite"/>
    </source>
</evidence>
<evidence type="ECO:0000313" key="3">
    <source>
        <dbReference type="Proteomes" id="UP000499080"/>
    </source>
</evidence>
<comment type="caution">
    <text evidence="2">The sequence shown here is derived from an EMBL/GenBank/DDBJ whole genome shotgun (WGS) entry which is preliminary data.</text>
</comment>
<protein>
    <submittedName>
        <fullName evidence="2">Uncharacterized protein</fullName>
    </submittedName>
</protein>
<sequence>MIKSDEKSNDNTNSIDRTNQIQSEQTNQNEFLTLPAADGNLKRLEEMSPHKIRLANGSKRKLNQ</sequence>
<dbReference type="Proteomes" id="UP000499080">
    <property type="component" value="Unassembled WGS sequence"/>
</dbReference>
<organism evidence="2 3">
    <name type="scientific">Araneus ventricosus</name>
    <name type="common">Orbweaver spider</name>
    <name type="synonym">Epeira ventricosa</name>
    <dbReference type="NCBI Taxonomy" id="182803"/>
    <lineage>
        <taxon>Eukaryota</taxon>
        <taxon>Metazoa</taxon>
        <taxon>Ecdysozoa</taxon>
        <taxon>Arthropoda</taxon>
        <taxon>Chelicerata</taxon>
        <taxon>Arachnida</taxon>
        <taxon>Araneae</taxon>
        <taxon>Araneomorphae</taxon>
        <taxon>Entelegynae</taxon>
        <taxon>Araneoidea</taxon>
        <taxon>Araneidae</taxon>
        <taxon>Araneus</taxon>
    </lineage>
</organism>
<dbReference type="AlphaFoldDB" id="A0A4Y2MUZ2"/>
<feature type="compositionally biased region" description="Polar residues" evidence="1">
    <location>
        <begin position="10"/>
        <end position="31"/>
    </location>
</feature>
<feature type="region of interest" description="Disordered" evidence="1">
    <location>
        <begin position="1"/>
        <end position="33"/>
    </location>
</feature>
<evidence type="ECO:0000313" key="2">
    <source>
        <dbReference type="EMBL" id="GBN29637.1"/>
    </source>
</evidence>
<name>A0A4Y2MUZ2_ARAVE</name>
<gene>
    <name evidence="2" type="ORF">AVEN_255765_1</name>
</gene>
<accession>A0A4Y2MUZ2</accession>
<dbReference type="EMBL" id="BGPR01205740">
    <property type="protein sequence ID" value="GBN29637.1"/>
    <property type="molecule type" value="Genomic_DNA"/>
</dbReference>
<reference evidence="2 3" key="1">
    <citation type="journal article" date="2019" name="Sci. Rep.">
        <title>Orb-weaving spider Araneus ventricosus genome elucidates the spidroin gene catalogue.</title>
        <authorList>
            <person name="Kono N."/>
            <person name="Nakamura H."/>
            <person name="Ohtoshi R."/>
            <person name="Moran D.A.P."/>
            <person name="Shinohara A."/>
            <person name="Yoshida Y."/>
            <person name="Fujiwara M."/>
            <person name="Mori M."/>
            <person name="Tomita M."/>
            <person name="Arakawa K."/>
        </authorList>
    </citation>
    <scope>NUCLEOTIDE SEQUENCE [LARGE SCALE GENOMIC DNA]</scope>
</reference>